<name>A0A2C9WEZ2_MANES</name>
<protein>
    <submittedName>
        <fullName evidence="1">Uncharacterized protein</fullName>
    </submittedName>
</protein>
<dbReference type="AlphaFoldDB" id="A0A2C9WEZ2"/>
<sequence length="117" mass="12974">MVPLYSFHSAASLLSSSSFIAPNTAARQIWCRCTTPPSRRYTAPPSRSTLTLSHNSIVAPSHNRIVAPLNNSILAPSRSSSVSQHHISTIPSRSVLFCYLNLKHCFFFSICNINFYC</sequence>
<dbReference type="EMBL" id="CM004388">
    <property type="protein sequence ID" value="OAY57386.1"/>
    <property type="molecule type" value="Genomic_DNA"/>
</dbReference>
<organism evidence="1">
    <name type="scientific">Manihot esculenta</name>
    <name type="common">Cassava</name>
    <name type="synonym">Jatropha manihot</name>
    <dbReference type="NCBI Taxonomy" id="3983"/>
    <lineage>
        <taxon>Eukaryota</taxon>
        <taxon>Viridiplantae</taxon>
        <taxon>Streptophyta</taxon>
        <taxon>Embryophyta</taxon>
        <taxon>Tracheophyta</taxon>
        <taxon>Spermatophyta</taxon>
        <taxon>Magnoliopsida</taxon>
        <taxon>eudicotyledons</taxon>
        <taxon>Gunneridae</taxon>
        <taxon>Pentapetalae</taxon>
        <taxon>rosids</taxon>
        <taxon>fabids</taxon>
        <taxon>Malpighiales</taxon>
        <taxon>Euphorbiaceae</taxon>
        <taxon>Crotonoideae</taxon>
        <taxon>Manihoteae</taxon>
        <taxon>Manihot</taxon>
    </lineage>
</organism>
<accession>A0A2C9WEZ2</accession>
<reference evidence="1" key="1">
    <citation type="submission" date="2016-02" db="EMBL/GenBank/DDBJ databases">
        <title>WGS assembly of Manihot esculenta.</title>
        <authorList>
            <person name="Bredeson J.V."/>
            <person name="Prochnik S.E."/>
            <person name="Lyons J.B."/>
            <person name="Schmutz J."/>
            <person name="Grimwood J."/>
            <person name="Vrebalov J."/>
            <person name="Bart R.S."/>
            <person name="Amuge T."/>
            <person name="Ferguson M.E."/>
            <person name="Green R."/>
            <person name="Putnam N."/>
            <person name="Stites J."/>
            <person name="Rounsley S."/>
            <person name="Rokhsar D.S."/>
        </authorList>
    </citation>
    <scope>NUCLEOTIDE SEQUENCE [LARGE SCALE GENOMIC DNA]</scope>
    <source>
        <tissue evidence="1">Leaf</tissue>
    </source>
</reference>
<evidence type="ECO:0000313" key="1">
    <source>
        <dbReference type="EMBL" id="OAY57386.1"/>
    </source>
</evidence>
<gene>
    <name evidence="1" type="ORF">MANES_02G093400</name>
</gene>
<proteinExistence type="predicted"/>